<dbReference type="PANTHER" id="PTHR14326">
    <property type="entry name" value="TARGETING PROTEIN FOR XKLP2"/>
    <property type="match status" value="1"/>
</dbReference>
<accession>A0AAW1W3N8</accession>
<sequence>MDEEMEEFVGEAFEGEEIDMDYEFDAPSFYDFTRPETDWEAEEAQDWFRYAGSYPPSPLIVKLLNRHKGIHHEETAKTSVAFKDVECIRSVRIESNNCMEAEVSSVEDDSNGGVICSNQMDQDTPKAKTKSSIKSPSLSRSSTLMKPTASQLAKQNQRRREVRDAHSNRLLRRIEKKLGKVAENSQNSPLFDSVATKRQKLEAGYLGKVAQLKHQPLWSHKAPKKVGAAVMSPNARPKITIPREPNLETAQRAERRRYKINAKDGEQAKIIKEPTWSLPKKISTPQAKEFQVFHFGTSQRAKQSTFDNATNTLISSCLSPAEAKEIKGPNSVYAKSDKCKACSLKKKTLSSKEEIGVFPNTKQESRLPSPRELKFPTDKRFMKEPPTDLFSKLTLASEAHHNAKPEFKTAYAC</sequence>
<dbReference type="AlphaFoldDB" id="A0AAW1W3N8"/>
<dbReference type="GO" id="GO:0005819">
    <property type="term" value="C:spindle"/>
    <property type="evidence" value="ECO:0007669"/>
    <property type="project" value="InterPro"/>
</dbReference>
<organism evidence="3 4">
    <name type="scientific">Rubus argutus</name>
    <name type="common">Southern blackberry</name>
    <dbReference type="NCBI Taxonomy" id="59490"/>
    <lineage>
        <taxon>Eukaryota</taxon>
        <taxon>Viridiplantae</taxon>
        <taxon>Streptophyta</taxon>
        <taxon>Embryophyta</taxon>
        <taxon>Tracheophyta</taxon>
        <taxon>Spermatophyta</taxon>
        <taxon>Magnoliopsida</taxon>
        <taxon>eudicotyledons</taxon>
        <taxon>Gunneridae</taxon>
        <taxon>Pentapetalae</taxon>
        <taxon>rosids</taxon>
        <taxon>fabids</taxon>
        <taxon>Rosales</taxon>
        <taxon>Rosaceae</taxon>
        <taxon>Rosoideae</taxon>
        <taxon>Rosoideae incertae sedis</taxon>
        <taxon>Rubus</taxon>
    </lineage>
</organism>
<dbReference type="PANTHER" id="PTHR14326:SF55">
    <property type="entry name" value="CELL CYCLE REGULATED MICROTUBULE ASSOCIATED PROTEIN"/>
    <property type="match status" value="1"/>
</dbReference>
<dbReference type="GO" id="GO:0008017">
    <property type="term" value="F:microtubule binding"/>
    <property type="evidence" value="ECO:0007669"/>
    <property type="project" value="TreeGrafter"/>
</dbReference>
<feature type="region of interest" description="Disordered" evidence="1">
    <location>
        <begin position="109"/>
        <end position="169"/>
    </location>
</feature>
<dbReference type="GO" id="GO:0030295">
    <property type="term" value="F:protein kinase activator activity"/>
    <property type="evidence" value="ECO:0007669"/>
    <property type="project" value="TreeGrafter"/>
</dbReference>
<keyword evidence="4" id="KW-1185">Reference proteome</keyword>
<dbReference type="EMBL" id="JBEDUW010000007">
    <property type="protein sequence ID" value="KAK9914127.1"/>
    <property type="molecule type" value="Genomic_DNA"/>
</dbReference>
<evidence type="ECO:0000313" key="3">
    <source>
        <dbReference type="EMBL" id="KAK9914127.1"/>
    </source>
</evidence>
<dbReference type="GO" id="GO:0060236">
    <property type="term" value="P:regulation of mitotic spindle organization"/>
    <property type="evidence" value="ECO:0007669"/>
    <property type="project" value="InterPro"/>
</dbReference>
<feature type="compositionally biased region" description="Low complexity" evidence="1">
    <location>
        <begin position="130"/>
        <end position="142"/>
    </location>
</feature>
<reference evidence="3 4" key="1">
    <citation type="journal article" date="2023" name="G3 (Bethesda)">
        <title>A chromosome-length genome assembly and annotation of blackberry (Rubus argutus, cv. 'Hillquist').</title>
        <authorList>
            <person name="Bruna T."/>
            <person name="Aryal R."/>
            <person name="Dudchenko O."/>
            <person name="Sargent D.J."/>
            <person name="Mead D."/>
            <person name="Buti M."/>
            <person name="Cavallini A."/>
            <person name="Hytonen T."/>
            <person name="Andres J."/>
            <person name="Pham M."/>
            <person name="Weisz D."/>
            <person name="Mascagni F."/>
            <person name="Usai G."/>
            <person name="Natali L."/>
            <person name="Bassil N."/>
            <person name="Fernandez G.E."/>
            <person name="Lomsadze A."/>
            <person name="Armour M."/>
            <person name="Olukolu B."/>
            <person name="Poorten T."/>
            <person name="Britton C."/>
            <person name="Davik J."/>
            <person name="Ashrafi H."/>
            <person name="Aiden E.L."/>
            <person name="Borodovsky M."/>
            <person name="Worthington M."/>
        </authorList>
    </citation>
    <scope>NUCLEOTIDE SEQUENCE [LARGE SCALE GENOMIC DNA]</scope>
    <source>
        <strain evidence="3">PI 553951</strain>
    </source>
</reference>
<proteinExistence type="predicted"/>
<gene>
    <name evidence="3" type="ORF">M0R45_037922</name>
</gene>
<dbReference type="InterPro" id="IPR009675">
    <property type="entry name" value="TPX2_fam"/>
</dbReference>
<feature type="region of interest" description="Disordered" evidence="1">
    <location>
        <begin position="361"/>
        <end position="383"/>
    </location>
</feature>
<feature type="compositionally biased region" description="Basic and acidic residues" evidence="1">
    <location>
        <begin position="363"/>
        <end position="383"/>
    </location>
</feature>
<feature type="compositionally biased region" description="Polar residues" evidence="1">
    <location>
        <begin position="143"/>
        <end position="155"/>
    </location>
</feature>
<dbReference type="GO" id="GO:0005880">
    <property type="term" value="C:nuclear microtubule"/>
    <property type="evidence" value="ECO:0007669"/>
    <property type="project" value="TreeGrafter"/>
</dbReference>
<evidence type="ECO:0000313" key="4">
    <source>
        <dbReference type="Proteomes" id="UP001457282"/>
    </source>
</evidence>
<feature type="compositionally biased region" description="Basic and acidic residues" evidence="1">
    <location>
        <begin position="158"/>
        <end position="169"/>
    </location>
</feature>
<dbReference type="InterPro" id="IPR027330">
    <property type="entry name" value="TPX2_central_dom"/>
</dbReference>
<protein>
    <recommendedName>
        <fullName evidence="2">TPX2 central domain-containing protein</fullName>
    </recommendedName>
</protein>
<feature type="domain" description="TPX2 central" evidence="2">
    <location>
        <begin position="238"/>
        <end position="369"/>
    </location>
</feature>
<name>A0AAW1W3N8_RUBAR</name>
<dbReference type="Proteomes" id="UP001457282">
    <property type="component" value="Unassembled WGS sequence"/>
</dbReference>
<evidence type="ECO:0000259" key="2">
    <source>
        <dbReference type="Pfam" id="PF12214"/>
    </source>
</evidence>
<comment type="caution">
    <text evidence="3">The sequence shown here is derived from an EMBL/GenBank/DDBJ whole genome shotgun (WGS) entry which is preliminary data.</text>
</comment>
<evidence type="ECO:0000256" key="1">
    <source>
        <dbReference type="SAM" id="MobiDB-lite"/>
    </source>
</evidence>
<dbReference type="GO" id="GO:0090307">
    <property type="term" value="P:mitotic spindle assembly"/>
    <property type="evidence" value="ECO:0007669"/>
    <property type="project" value="TreeGrafter"/>
</dbReference>
<dbReference type="Pfam" id="PF12214">
    <property type="entry name" value="TPX2_importin"/>
    <property type="match status" value="1"/>
</dbReference>